<comment type="catalytic activity">
    <reaction evidence="9 10">
        <text>L-threonyl-[protein] + FAD = FMN-L-threonyl-[protein] + AMP + H(+)</text>
        <dbReference type="Rhea" id="RHEA:36847"/>
        <dbReference type="Rhea" id="RHEA-COMP:11060"/>
        <dbReference type="Rhea" id="RHEA-COMP:11061"/>
        <dbReference type="ChEBI" id="CHEBI:15378"/>
        <dbReference type="ChEBI" id="CHEBI:30013"/>
        <dbReference type="ChEBI" id="CHEBI:57692"/>
        <dbReference type="ChEBI" id="CHEBI:74257"/>
        <dbReference type="ChEBI" id="CHEBI:456215"/>
        <dbReference type="EC" id="2.7.1.180"/>
    </reaction>
</comment>
<feature type="binding site" evidence="11">
    <location>
        <position position="304"/>
    </location>
    <ligand>
        <name>Mg(2+)</name>
        <dbReference type="ChEBI" id="CHEBI:18420"/>
    </ligand>
</feature>
<evidence type="ECO:0000256" key="11">
    <source>
        <dbReference type="PIRSR" id="PIRSR006268-2"/>
    </source>
</evidence>
<dbReference type="PIRSF" id="PIRSF006268">
    <property type="entry name" value="ApbE"/>
    <property type="match status" value="1"/>
</dbReference>
<dbReference type="GO" id="GO:0046872">
    <property type="term" value="F:metal ion binding"/>
    <property type="evidence" value="ECO:0007669"/>
    <property type="project" value="UniProtKB-UniRule"/>
</dbReference>
<dbReference type="EMBL" id="VUNB01000002">
    <property type="protein sequence ID" value="MST68575.1"/>
    <property type="molecule type" value="Genomic_DNA"/>
</dbReference>
<dbReference type="Gene3D" id="3.10.520.10">
    <property type="entry name" value="ApbE-like domains"/>
    <property type="match status" value="1"/>
</dbReference>
<dbReference type="RefSeq" id="WP_154572043.1">
    <property type="nucleotide sequence ID" value="NZ_JAQXPA010000078.1"/>
</dbReference>
<comment type="similarity">
    <text evidence="10">Belongs to the ApbE family.</text>
</comment>
<evidence type="ECO:0000256" key="7">
    <source>
        <dbReference type="ARBA" id="ARBA00022842"/>
    </source>
</evidence>
<keyword evidence="7 10" id="KW-0460">Magnesium</keyword>
<keyword evidence="5 10" id="KW-0479">Metal-binding</keyword>
<dbReference type="PANTHER" id="PTHR30040:SF2">
    <property type="entry name" value="FAD:PROTEIN FMN TRANSFERASE"/>
    <property type="match status" value="1"/>
</dbReference>
<evidence type="ECO:0000256" key="2">
    <source>
        <dbReference type="ARBA" id="ARBA00016337"/>
    </source>
</evidence>
<evidence type="ECO:0000256" key="5">
    <source>
        <dbReference type="ARBA" id="ARBA00022723"/>
    </source>
</evidence>
<comment type="caution">
    <text evidence="12">The sequence shown here is derived from an EMBL/GenBank/DDBJ whole genome shotgun (WGS) entry which is preliminary data.</text>
</comment>
<keyword evidence="4 10" id="KW-0808">Transferase</keyword>
<proteinExistence type="inferred from homology"/>
<dbReference type="EC" id="2.7.1.180" evidence="1 10"/>
<evidence type="ECO:0000313" key="12">
    <source>
        <dbReference type="EMBL" id="MST68575.1"/>
    </source>
</evidence>
<dbReference type="InterPro" id="IPR024932">
    <property type="entry name" value="ApbE"/>
</dbReference>
<dbReference type="Pfam" id="PF02424">
    <property type="entry name" value="ApbE"/>
    <property type="match status" value="1"/>
</dbReference>
<protein>
    <recommendedName>
        <fullName evidence="2 10">FAD:protein FMN transferase</fullName>
        <ecNumber evidence="1 10">2.7.1.180</ecNumber>
    </recommendedName>
    <alternativeName>
        <fullName evidence="8 10">Flavin transferase</fullName>
    </alternativeName>
</protein>
<sequence length="350" mass="38035">MGLLLSRKNIIRLIVVLAILPLIITQTGCSKSVNKNEAKPVEQEGYYLDTVCKISVYDMDGGMTDKKANAAIDKAYDRCRELDKKLSNTVDVSDISKINNSGGQWTEVGPDALTVIKGGIKYGDLSGGDFDITIGTVSDLWDYHSDHPKVPSQDKINEALTHVNYKNIQIQGNSVRLADPKSKIDLGGIGKGYIADQVADTLQNNGVTSAVVNLGGNIVTIGSKPDGTDFTIGIEKPYSDRSELIGKTEISSGTVVTSGVYERQFKYKGKVYHHILSPKTGYPVDTDLDSITLMSTRGMSMDTDALSTICLIKGKDEALKLINSRDDTEAVLCTHDGKIYKSKDARFQAE</sequence>
<evidence type="ECO:0000256" key="10">
    <source>
        <dbReference type="PIRNR" id="PIRNR006268"/>
    </source>
</evidence>
<keyword evidence="3 10" id="KW-0285">Flavoprotein</keyword>
<keyword evidence="6 10" id="KW-0274">FAD</keyword>
<evidence type="ECO:0000256" key="3">
    <source>
        <dbReference type="ARBA" id="ARBA00022630"/>
    </source>
</evidence>
<feature type="binding site" evidence="11">
    <location>
        <position position="308"/>
    </location>
    <ligand>
        <name>Mg(2+)</name>
        <dbReference type="ChEBI" id="CHEBI:18420"/>
    </ligand>
</feature>
<comment type="cofactor">
    <cofactor evidence="11">
        <name>Mg(2+)</name>
        <dbReference type="ChEBI" id="CHEBI:18420"/>
    </cofactor>
    <cofactor evidence="11">
        <name>Mn(2+)</name>
        <dbReference type="ChEBI" id="CHEBI:29035"/>
    </cofactor>
    <text evidence="11">Magnesium. Can also use manganese.</text>
</comment>
<evidence type="ECO:0000256" key="8">
    <source>
        <dbReference type="ARBA" id="ARBA00031306"/>
    </source>
</evidence>
<accession>A0A6A8M5H2</accession>
<evidence type="ECO:0000256" key="9">
    <source>
        <dbReference type="ARBA" id="ARBA00048540"/>
    </source>
</evidence>
<feature type="binding site" evidence="11">
    <location>
        <position position="188"/>
    </location>
    <ligand>
        <name>Mg(2+)</name>
        <dbReference type="ChEBI" id="CHEBI:18420"/>
    </ligand>
</feature>
<dbReference type="SUPFAM" id="SSF143631">
    <property type="entry name" value="ApbE-like"/>
    <property type="match status" value="1"/>
</dbReference>
<dbReference type="GO" id="GO:0016740">
    <property type="term" value="F:transferase activity"/>
    <property type="evidence" value="ECO:0007669"/>
    <property type="project" value="UniProtKB-UniRule"/>
</dbReference>
<evidence type="ECO:0000256" key="1">
    <source>
        <dbReference type="ARBA" id="ARBA00011955"/>
    </source>
</evidence>
<organism evidence="12">
    <name type="scientific">Baileyella intestinalis</name>
    <dbReference type="NCBI Taxonomy" id="2606709"/>
    <lineage>
        <taxon>Bacteria</taxon>
        <taxon>Bacillati</taxon>
        <taxon>Bacillota</taxon>
        <taxon>Clostridia</taxon>
        <taxon>Peptostreptococcales</taxon>
        <taxon>Anaerovoracaceae</taxon>
        <taxon>Baileyella</taxon>
    </lineage>
</organism>
<evidence type="ECO:0000256" key="4">
    <source>
        <dbReference type="ARBA" id="ARBA00022679"/>
    </source>
</evidence>
<evidence type="ECO:0000256" key="6">
    <source>
        <dbReference type="ARBA" id="ARBA00022827"/>
    </source>
</evidence>
<name>A0A6A8M5H2_9FIRM</name>
<dbReference type="AlphaFoldDB" id="A0A6A8M5H2"/>
<gene>
    <name evidence="12" type="ORF">FYJ66_03085</name>
</gene>
<reference evidence="12" key="1">
    <citation type="submission" date="2019-09" db="EMBL/GenBank/DDBJ databases">
        <title>In-depth cultivation of the pig gut microbiome towards novel bacterial diversity and tailored functional studies.</title>
        <authorList>
            <person name="Wylensek D."/>
            <person name="Hitch T.C.A."/>
            <person name="Clavel T."/>
        </authorList>
    </citation>
    <scope>NUCLEOTIDE SEQUENCE</scope>
    <source>
        <strain evidence="12">RF-744-FAT-WT-3</strain>
    </source>
</reference>
<dbReference type="InterPro" id="IPR003374">
    <property type="entry name" value="ApbE-like_sf"/>
</dbReference>
<dbReference type="PANTHER" id="PTHR30040">
    <property type="entry name" value="THIAMINE BIOSYNTHESIS LIPOPROTEIN APBE"/>
    <property type="match status" value="1"/>
</dbReference>